<feature type="region of interest" description="Disordered" evidence="2">
    <location>
        <begin position="83"/>
        <end position="103"/>
    </location>
</feature>
<evidence type="ECO:0000256" key="2">
    <source>
        <dbReference type="SAM" id="MobiDB-lite"/>
    </source>
</evidence>
<evidence type="ECO:0000313" key="3">
    <source>
        <dbReference type="EMBL" id="GGB21322.1"/>
    </source>
</evidence>
<dbReference type="NCBIfam" id="TIGR03930">
    <property type="entry name" value="WXG100_ESAT6"/>
    <property type="match status" value="1"/>
</dbReference>
<dbReference type="Proteomes" id="UP000621454">
    <property type="component" value="Unassembled WGS sequence"/>
</dbReference>
<comment type="caution">
    <text evidence="3">The sequence shown here is derived from an EMBL/GenBank/DDBJ whole genome shotgun (WGS) entry which is preliminary data.</text>
</comment>
<feature type="compositionally biased region" description="Polar residues" evidence="2">
    <location>
        <begin position="83"/>
        <end position="94"/>
    </location>
</feature>
<proteinExistence type="inferred from homology"/>
<dbReference type="InterPro" id="IPR036689">
    <property type="entry name" value="ESAT-6-like_sf"/>
</dbReference>
<dbReference type="InterPro" id="IPR010310">
    <property type="entry name" value="T7SS_ESAT-6-like"/>
</dbReference>
<protein>
    <recommendedName>
        <fullName evidence="1">ESAT-6-like protein</fullName>
    </recommendedName>
</protein>
<dbReference type="SUPFAM" id="SSF140453">
    <property type="entry name" value="EsxAB dimer-like"/>
    <property type="match status" value="1"/>
</dbReference>
<organism evidence="3 4">
    <name type="scientific">Gordonia jinhuaensis</name>
    <dbReference type="NCBI Taxonomy" id="1517702"/>
    <lineage>
        <taxon>Bacteria</taxon>
        <taxon>Bacillati</taxon>
        <taxon>Actinomycetota</taxon>
        <taxon>Actinomycetes</taxon>
        <taxon>Mycobacteriales</taxon>
        <taxon>Gordoniaceae</taxon>
        <taxon>Gordonia</taxon>
    </lineage>
</organism>
<reference evidence="3" key="2">
    <citation type="submission" date="2020-09" db="EMBL/GenBank/DDBJ databases">
        <authorList>
            <person name="Sun Q."/>
            <person name="Zhou Y."/>
        </authorList>
    </citation>
    <scope>NUCLEOTIDE SEQUENCE</scope>
    <source>
        <strain evidence="3">CGMCC 1.12827</strain>
    </source>
</reference>
<dbReference type="Pfam" id="PF06013">
    <property type="entry name" value="WXG100"/>
    <property type="match status" value="1"/>
</dbReference>
<keyword evidence="4" id="KW-1185">Reference proteome</keyword>
<dbReference type="AlphaFoldDB" id="A0A916SXW9"/>
<accession>A0A916SXW9</accession>
<gene>
    <name evidence="3" type="ORF">GCM10011489_06860</name>
</gene>
<dbReference type="RefSeq" id="WP_188585178.1">
    <property type="nucleotide sequence ID" value="NZ_BMGC01000003.1"/>
</dbReference>
<evidence type="ECO:0000256" key="1">
    <source>
        <dbReference type="RuleBase" id="RU362001"/>
    </source>
</evidence>
<comment type="similarity">
    <text evidence="1">Belongs to the WXG100 family.</text>
</comment>
<sequence>MATQLDIQGMHAAINKAKDAHSQMGALLGRVNSTVQESSGVWKGSAQAAFMQVGAEYHEAANKMQTSMQQMIDMLNDNMNKYASQEEQAASSLKSAGGGLNLG</sequence>
<reference evidence="3" key="1">
    <citation type="journal article" date="2014" name="Int. J. Syst. Evol. Microbiol.">
        <title>Complete genome sequence of Corynebacterium casei LMG S-19264T (=DSM 44701T), isolated from a smear-ripened cheese.</title>
        <authorList>
            <consortium name="US DOE Joint Genome Institute (JGI-PGF)"/>
            <person name="Walter F."/>
            <person name="Albersmeier A."/>
            <person name="Kalinowski J."/>
            <person name="Ruckert C."/>
        </authorList>
    </citation>
    <scope>NUCLEOTIDE SEQUENCE</scope>
    <source>
        <strain evidence="3">CGMCC 1.12827</strain>
    </source>
</reference>
<name>A0A916SXW9_9ACTN</name>
<dbReference type="EMBL" id="BMGC01000003">
    <property type="protein sequence ID" value="GGB21322.1"/>
    <property type="molecule type" value="Genomic_DNA"/>
</dbReference>
<dbReference type="Gene3D" id="1.10.287.1060">
    <property type="entry name" value="ESAT-6-like"/>
    <property type="match status" value="1"/>
</dbReference>
<evidence type="ECO:0000313" key="4">
    <source>
        <dbReference type="Proteomes" id="UP000621454"/>
    </source>
</evidence>